<dbReference type="EMBL" id="KV012587">
    <property type="protein sequence ID" value="KZV24580.1"/>
    <property type="molecule type" value="Genomic_DNA"/>
</dbReference>
<keyword evidence="2" id="KW-1185">Reference proteome</keyword>
<dbReference type="Proteomes" id="UP000250235">
    <property type="component" value="Unassembled WGS sequence"/>
</dbReference>
<organism evidence="1 2">
    <name type="scientific">Dorcoceras hygrometricum</name>
    <dbReference type="NCBI Taxonomy" id="472368"/>
    <lineage>
        <taxon>Eukaryota</taxon>
        <taxon>Viridiplantae</taxon>
        <taxon>Streptophyta</taxon>
        <taxon>Embryophyta</taxon>
        <taxon>Tracheophyta</taxon>
        <taxon>Spermatophyta</taxon>
        <taxon>Magnoliopsida</taxon>
        <taxon>eudicotyledons</taxon>
        <taxon>Gunneridae</taxon>
        <taxon>Pentapetalae</taxon>
        <taxon>asterids</taxon>
        <taxon>lamiids</taxon>
        <taxon>Lamiales</taxon>
        <taxon>Gesneriaceae</taxon>
        <taxon>Didymocarpoideae</taxon>
        <taxon>Trichosporeae</taxon>
        <taxon>Loxocarpinae</taxon>
        <taxon>Dorcoceras</taxon>
    </lineage>
</organism>
<sequence>MFGWLLLISRRACARALKRRRLNKWKRCVLSFTFKRSAAGSKACVAKVTSFGLVDASSFCVISRNQQIQQMVLATMIQQKRKVKDSAVGLARLLRSKEEVVISKDDVSLSIGRNCEQQP</sequence>
<dbReference type="AlphaFoldDB" id="A0A2Z7AUM7"/>
<evidence type="ECO:0000313" key="2">
    <source>
        <dbReference type="Proteomes" id="UP000250235"/>
    </source>
</evidence>
<protein>
    <submittedName>
        <fullName evidence="1">Uncharacterized protein</fullName>
    </submittedName>
</protein>
<accession>A0A2Z7AUM7</accession>
<evidence type="ECO:0000313" key="1">
    <source>
        <dbReference type="EMBL" id="KZV24580.1"/>
    </source>
</evidence>
<gene>
    <name evidence="1" type="ORF">F511_10221</name>
</gene>
<proteinExistence type="predicted"/>
<name>A0A2Z7AUM7_9LAMI</name>
<reference evidence="1 2" key="1">
    <citation type="journal article" date="2015" name="Proc. Natl. Acad. Sci. U.S.A.">
        <title>The resurrection genome of Boea hygrometrica: A blueprint for survival of dehydration.</title>
        <authorList>
            <person name="Xiao L."/>
            <person name="Yang G."/>
            <person name="Zhang L."/>
            <person name="Yang X."/>
            <person name="Zhao S."/>
            <person name="Ji Z."/>
            <person name="Zhou Q."/>
            <person name="Hu M."/>
            <person name="Wang Y."/>
            <person name="Chen M."/>
            <person name="Xu Y."/>
            <person name="Jin H."/>
            <person name="Xiao X."/>
            <person name="Hu G."/>
            <person name="Bao F."/>
            <person name="Hu Y."/>
            <person name="Wan P."/>
            <person name="Li L."/>
            <person name="Deng X."/>
            <person name="Kuang T."/>
            <person name="Xiang C."/>
            <person name="Zhu J.K."/>
            <person name="Oliver M.J."/>
            <person name="He Y."/>
        </authorList>
    </citation>
    <scope>NUCLEOTIDE SEQUENCE [LARGE SCALE GENOMIC DNA]</scope>
    <source>
        <strain evidence="2">cv. XS01</strain>
    </source>
</reference>